<dbReference type="SUPFAM" id="SSF50985">
    <property type="entry name" value="RCC1/BLIP-II"/>
    <property type="match status" value="2"/>
</dbReference>
<dbReference type="Proteomes" id="UP000007879">
    <property type="component" value="Unassembled WGS sequence"/>
</dbReference>
<name>A0A1X7VFI9_AMPQE</name>
<evidence type="ECO:0000259" key="3">
    <source>
        <dbReference type="Pfam" id="PF25390"/>
    </source>
</evidence>
<sequence>MSLVYSWGSDIYGRLGHGTEDKNISSPTQIKSLPANISHVETGSAHNIAVDGEGRVYTWGKCHYGQLGHGEMDEDEHSPRIVESLKGIAISCVVGGDSHVLAVTRDQGRVYSWGVGYYGTLGHGDESSLAVPKLIEGIPESVRIIGGGGGAYHSIVLASDGSVYVWGRNQYGQLGLPSASVRLTTQKVPLLNKFEELVQMLSACFNHTLFLLESGRVLSFGYNEHGELGHPSSSGPLVDPAHFNEKVTHVKAGWKHCAAITKSQDLYVWGHGAYGRLGLGHSRDTDTPSQVRGLAKWIDVSCGESHTIALDSTGQLWGWGSNHYGKLGLSMDEGSFIDRPRMLSFASPSGLTGVATGTNHTLAYSILS</sequence>
<feature type="repeat" description="RCC1" evidence="2">
    <location>
        <begin position="2"/>
        <end position="53"/>
    </location>
</feature>
<feature type="repeat" description="RCC1" evidence="2">
    <location>
        <begin position="54"/>
        <end position="106"/>
    </location>
</feature>
<keyword evidence="1" id="KW-0677">Repeat</keyword>
<evidence type="ECO:0000313" key="5">
    <source>
        <dbReference type="Proteomes" id="UP000007879"/>
    </source>
</evidence>
<feature type="repeat" description="RCC1" evidence="2">
    <location>
        <begin position="108"/>
        <end position="160"/>
    </location>
</feature>
<evidence type="ECO:0000313" key="4">
    <source>
        <dbReference type="EnsemblMetazoa" id="Aqu2.1.38801_001"/>
    </source>
</evidence>
<dbReference type="Pfam" id="PF25390">
    <property type="entry name" value="WD40_RLD"/>
    <property type="match status" value="1"/>
</dbReference>
<accession>A0A1X7VFI9</accession>
<dbReference type="OMA" id="XVIARDE"/>
<feature type="repeat" description="RCC1" evidence="2">
    <location>
        <begin position="161"/>
        <end position="214"/>
    </location>
</feature>
<evidence type="ECO:0000256" key="1">
    <source>
        <dbReference type="ARBA" id="ARBA00022737"/>
    </source>
</evidence>
<protein>
    <recommendedName>
        <fullName evidence="3">RCC1-like domain-containing protein</fullName>
    </recommendedName>
</protein>
<keyword evidence="5" id="KW-1185">Reference proteome</keyword>
<proteinExistence type="predicted"/>
<dbReference type="InterPro" id="IPR058923">
    <property type="entry name" value="RCC1-like_dom"/>
</dbReference>
<dbReference type="OrthoDB" id="239701at2759"/>
<dbReference type="eggNOG" id="KOG1426">
    <property type="taxonomic scope" value="Eukaryota"/>
</dbReference>
<reference evidence="5" key="1">
    <citation type="journal article" date="2010" name="Nature">
        <title>The Amphimedon queenslandica genome and the evolution of animal complexity.</title>
        <authorList>
            <person name="Srivastava M."/>
            <person name="Simakov O."/>
            <person name="Chapman J."/>
            <person name="Fahey B."/>
            <person name="Gauthier M.E."/>
            <person name="Mitros T."/>
            <person name="Richards G.S."/>
            <person name="Conaco C."/>
            <person name="Dacre M."/>
            <person name="Hellsten U."/>
            <person name="Larroux C."/>
            <person name="Putnam N.H."/>
            <person name="Stanke M."/>
            <person name="Adamska M."/>
            <person name="Darling A."/>
            <person name="Degnan S.M."/>
            <person name="Oakley T.H."/>
            <person name="Plachetzki D.C."/>
            <person name="Zhai Y."/>
            <person name="Adamski M."/>
            <person name="Calcino A."/>
            <person name="Cummins S.F."/>
            <person name="Goodstein D.M."/>
            <person name="Harris C."/>
            <person name="Jackson D.J."/>
            <person name="Leys S.P."/>
            <person name="Shu S."/>
            <person name="Woodcroft B.J."/>
            <person name="Vervoort M."/>
            <person name="Kosik K.S."/>
            <person name="Manning G."/>
            <person name="Degnan B.M."/>
            <person name="Rokhsar D.S."/>
        </authorList>
    </citation>
    <scope>NUCLEOTIDE SEQUENCE [LARGE SCALE GENOMIC DNA]</scope>
</reference>
<dbReference type="Gene3D" id="2.130.10.30">
    <property type="entry name" value="Regulator of chromosome condensation 1/beta-lactamase-inhibitor protein II"/>
    <property type="match status" value="3"/>
</dbReference>
<reference evidence="4" key="2">
    <citation type="submission" date="2017-05" db="UniProtKB">
        <authorList>
            <consortium name="EnsemblMetazoa"/>
        </authorList>
    </citation>
    <scope>IDENTIFICATION</scope>
</reference>
<dbReference type="AlphaFoldDB" id="A0A1X7VFI9"/>
<dbReference type="PANTHER" id="PTHR22872">
    <property type="entry name" value="BTK-BINDING PROTEIN-RELATED"/>
    <property type="match status" value="1"/>
</dbReference>
<dbReference type="PROSITE" id="PS50012">
    <property type="entry name" value="RCC1_3"/>
    <property type="match status" value="7"/>
</dbReference>
<dbReference type="PROSITE" id="PS00626">
    <property type="entry name" value="RCC1_2"/>
    <property type="match status" value="1"/>
</dbReference>
<dbReference type="KEGG" id="aqu:105316847"/>
<feature type="domain" description="RCC1-like" evidence="3">
    <location>
        <begin position="150"/>
        <end position="364"/>
    </location>
</feature>
<dbReference type="EnsemblMetazoa" id="Aqu2.1.38801_001">
    <property type="protein sequence ID" value="Aqu2.1.38801_001"/>
    <property type="gene ID" value="Aqu2.1.38801"/>
</dbReference>
<dbReference type="PRINTS" id="PR00633">
    <property type="entry name" value="RCCNDNSATION"/>
</dbReference>
<organism evidence="4">
    <name type="scientific">Amphimedon queenslandica</name>
    <name type="common">Sponge</name>
    <dbReference type="NCBI Taxonomy" id="400682"/>
    <lineage>
        <taxon>Eukaryota</taxon>
        <taxon>Metazoa</taxon>
        <taxon>Porifera</taxon>
        <taxon>Demospongiae</taxon>
        <taxon>Heteroscleromorpha</taxon>
        <taxon>Haplosclerida</taxon>
        <taxon>Niphatidae</taxon>
        <taxon>Amphimedon</taxon>
    </lineage>
</organism>
<dbReference type="InParanoid" id="A0A1X7VFI9"/>
<dbReference type="EnsemblMetazoa" id="XM_011412076.2">
    <property type="protein sequence ID" value="XP_011410378.1"/>
    <property type="gene ID" value="LOC105316847"/>
</dbReference>
<feature type="repeat" description="RCC1" evidence="2">
    <location>
        <begin position="264"/>
        <end position="313"/>
    </location>
</feature>
<evidence type="ECO:0000256" key="2">
    <source>
        <dbReference type="PROSITE-ProRule" id="PRU00235"/>
    </source>
</evidence>
<dbReference type="InterPro" id="IPR000408">
    <property type="entry name" value="Reg_chr_condens"/>
</dbReference>
<feature type="repeat" description="RCC1" evidence="2">
    <location>
        <begin position="215"/>
        <end position="263"/>
    </location>
</feature>
<dbReference type="Pfam" id="PF00415">
    <property type="entry name" value="RCC1"/>
    <property type="match status" value="2"/>
</dbReference>
<dbReference type="InterPro" id="IPR051625">
    <property type="entry name" value="Signaling_Regulatory_Domain"/>
</dbReference>
<dbReference type="STRING" id="400682.A0A1X7VFI9"/>
<gene>
    <name evidence="4" type="primary">105316847</name>
</gene>
<dbReference type="InterPro" id="IPR009091">
    <property type="entry name" value="RCC1/BLIP-II"/>
</dbReference>
<feature type="repeat" description="RCC1" evidence="2">
    <location>
        <begin position="314"/>
        <end position="367"/>
    </location>
</feature>